<protein>
    <recommendedName>
        <fullName evidence="4">Cell wall protein</fullName>
    </recommendedName>
</protein>
<comment type="caution">
    <text evidence="2">The sequence shown here is derived from an EMBL/GenBank/DDBJ whole genome shotgun (WGS) entry which is preliminary data.</text>
</comment>
<dbReference type="AlphaFoldDB" id="A0AAN6QCA5"/>
<organism evidence="2 3">
    <name type="scientific">Canariomyces notabilis</name>
    <dbReference type="NCBI Taxonomy" id="2074819"/>
    <lineage>
        <taxon>Eukaryota</taxon>
        <taxon>Fungi</taxon>
        <taxon>Dikarya</taxon>
        <taxon>Ascomycota</taxon>
        <taxon>Pezizomycotina</taxon>
        <taxon>Sordariomycetes</taxon>
        <taxon>Sordariomycetidae</taxon>
        <taxon>Sordariales</taxon>
        <taxon>Chaetomiaceae</taxon>
        <taxon>Canariomyces</taxon>
    </lineage>
</organism>
<sequence>MRLFKASLIYSVLLWSGSSIGRPLQLLASPCDELEAIMTDYGTLEGTLQGAMILLRWDTTQAGRVARQLLTLLDEATLNIQALYGSIPTCSPAETLNPRQNTEICEALSKVSADVAQLATLMDEFAASPDLPRNLYIEALQEAADDAEVKILGVQAALKASDGCT</sequence>
<dbReference type="RefSeq" id="XP_064665069.1">
    <property type="nucleotide sequence ID" value="XM_064818271.1"/>
</dbReference>
<dbReference type="Proteomes" id="UP001302812">
    <property type="component" value="Unassembled WGS sequence"/>
</dbReference>
<evidence type="ECO:0008006" key="4">
    <source>
        <dbReference type="Google" id="ProtNLM"/>
    </source>
</evidence>
<reference evidence="2" key="2">
    <citation type="submission" date="2023-05" db="EMBL/GenBank/DDBJ databases">
        <authorList>
            <consortium name="Lawrence Berkeley National Laboratory"/>
            <person name="Steindorff A."/>
            <person name="Hensen N."/>
            <person name="Bonometti L."/>
            <person name="Westerberg I."/>
            <person name="Brannstrom I.O."/>
            <person name="Guillou S."/>
            <person name="Cros-Aarteil S."/>
            <person name="Calhoun S."/>
            <person name="Haridas S."/>
            <person name="Kuo A."/>
            <person name="Mondo S."/>
            <person name="Pangilinan J."/>
            <person name="Riley R."/>
            <person name="Labutti K."/>
            <person name="Andreopoulos B."/>
            <person name="Lipzen A."/>
            <person name="Chen C."/>
            <person name="Yanf M."/>
            <person name="Daum C."/>
            <person name="Ng V."/>
            <person name="Clum A."/>
            <person name="Ohm R."/>
            <person name="Martin F."/>
            <person name="Silar P."/>
            <person name="Natvig D."/>
            <person name="Lalanne C."/>
            <person name="Gautier V."/>
            <person name="Ament-Velasquez S.L."/>
            <person name="Kruys A."/>
            <person name="Hutchinson M.I."/>
            <person name="Powell A.J."/>
            <person name="Barry K."/>
            <person name="Miller A.N."/>
            <person name="Grigoriev I.V."/>
            <person name="Debuchy R."/>
            <person name="Gladieux P."/>
            <person name="Thoren M.H."/>
            <person name="Johannesson H."/>
        </authorList>
    </citation>
    <scope>NUCLEOTIDE SEQUENCE</scope>
    <source>
        <strain evidence="2">CBS 508.74</strain>
    </source>
</reference>
<evidence type="ECO:0000256" key="1">
    <source>
        <dbReference type="SAM" id="SignalP"/>
    </source>
</evidence>
<evidence type="ECO:0000313" key="3">
    <source>
        <dbReference type="Proteomes" id="UP001302812"/>
    </source>
</evidence>
<keyword evidence="1" id="KW-0732">Signal</keyword>
<feature type="chain" id="PRO_5043007594" description="Cell wall protein" evidence="1">
    <location>
        <begin position="22"/>
        <end position="165"/>
    </location>
</feature>
<proteinExistence type="predicted"/>
<dbReference type="EMBL" id="MU853373">
    <property type="protein sequence ID" value="KAK4107499.1"/>
    <property type="molecule type" value="Genomic_DNA"/>
</dbReference>
<reference evidence="2" key="1">
    <citation type="journal article" date="2023" name="Mol. Phylogenet. Evol.">
        <title>Genome-scale phylogeny and comparative genomics of the fungal order Sordariales.</title>
        <authorList>
            <person name="Hensen N."/>
            <person name="Bonometti L."/>
            <person name="Westerberg I."/>
            <person name="Brannstrom I.O."/>
            <person name="Guillou S."/>
            <person name="Cros-Aarteil S."/>
            <person name="Calhoun S."/>
            <person name="Haridas S."/>
            <person name="Kuo A."/>
            <person name="Mondo S."/>
            <person name="Pangilinan J."/>
            <person name="Riley R."/>
            <person name="LaButti K."/>
            <person name="Andreopoulos B."/>
            <person name="Lipzen A."/>
            <person name="Chen C."/>
            <person name="Yan M."/>
            <person name="Daum C."/>
            <person name="Ng V."/>
            <person name="Clum A."/>
            <person name="Steindorff A."/>
            <person name="Ohm R.A."/>
            <person name="Martin F."/>
            <person name="Silar P."/>
            <person name="Natvig D.O."/>
            <person name="Lalanne C."/>
            <person name="Gautier V."/>
            <person name="Ament-Velasquez S.L."/>
            <person name="Kruys A."/>
            <person name="Hutchinson M.I."/>
            <person name="Powell A.J."/>
            <person name="Barry K."/>
            <person name="Miller A.N."/>
            <person name="Grigoriev I.V."/>
            <person name="Debuchy R."/>
            <person name="Gladieux P."/>
            <person name="Hiltunen Thoren M."/>
            <person name="Johannesson H."/>
        </authorList>
    </citation>
    <scope>NUCLEOTIDE SEQUENCE</scope>
    <source>
        <strain evidence="2">CBS 508.74</strain>
    </source>
</reference>
<gene>
    <name evidence="2" type="ORF">N656DRAFT_802678</name>
</gene>
<name>A0AAN6QCA5_9PEZI</name>
<keyword evidence="3" id="KW-1185">Reference proteome</keyword>
<feature type="signal peptide" evidence="1">
    <location>
        <begin position="1"/>
        <end position="21"/>
    </location>
</feature>
<evidence type="ECO:0000313" key="2">
    <source>
        <dbReference type="EMBL" id="KAK4107499.1"/>
    </source>
</evidence>
<accession>A0AAN6QCA5</accession>
<dbReference type="GeneID" id="89942396"/>